<keyword evidence="1" id="KW-0488">Methylation</keyword>
<feature type="compositionally biased region" description="Polar residues" evidence="6">
    <location>
        <begin position="127"/>
        <end position="139"/>
    </location>
</feature>
<protein>
    <recommendedName>
        <fullName evidence="7">HMA domain-containing protein</fullName>
    </recommendedName>
</protein>
<dbReference type="Pfam" id="PF00403">
    <property type="entry name" value="HMA"/>
    <property type="match status" value="1"/>
</dbReference>
<dbReference type="PANTHER" id="PTHR45868:SF100">
    <property type="entry name" value="HEAVY-METAL-ASSOCIATED DOMAIN PROTEIN"/>
    <property type="match status" value="1"/>
</dbReference>
<dbReference type="InterPro" id="IPR036163">
    <property type="entry name" value="HMA_dom_sf"/>
</dbReference>
<dbReference type="CDD" id="cd00371">
    <property type="entry name" value="HMA"/>
    <property type="match status" value="1"/>
</dbReference>
<gene>
    <name evidence="8" type="ORF">RJT34_22975</name>
</gene>
<dbReference type="PANTHER" id="PTHR45868">
    <property type="entry name" value="HEAVY METAL-ASSOCIATED ISOPRENYLATED PLANT PROTEIN 33-RELATED"/>
    <property type="match status" value="1"/>
</dbReference>
<evidence type="ECO:0000256" key="1">
    <source>
        <dbReference type="ARBA" id="ARBA00022481"/>
    </source>
</evidence>
<dbReference type="Gene3D" id="3.30.70.100">
    <property type="match status" value="1"/>
</dbReference>
<keyword evidence="2" id="KW-0479">Metal-binding</keyword>
<dbReference type="SUPFAM" id="SSF55008">
    <property type="entry name" value="HMA, heavy metal-associated domain"/>
    <property type="match status" value="1"/>
</dbReference>
<evidence type="ECO:0000256" key="5">
    <source>
        <dbReference type="ARBA" id="ARBA00024045"/>
    </source>
</evidence>
<dbReference type="EMBL" id="JAYKXN010000006">
    <property type="protein sequence ID" value="KAK7277954.1"/>
    <property type="molecule type" value="Genomic_DNA"/>
</dbReference>
<keyword evidence="9" id="KW-1185">Reference proteome</keyword>
<evidence type="ECO:0000256" key="6">
    <source>
        <dbReference type="SAM" id="MobiDB-lite"/>
    </source>
</evidence>
<evidence type="ECO:0000256" key="2">
    <source>
        <dbReference type="ARBA" id="ARBA00022723"/>
    </source>
</evidence>
<dbReference type="GO" id="GO:0046872">
    <property type="term" value="F:metal ion binding"/>
    <property type="evidence" value="ECO:0007669"/>
    <property type="project" value="UniProtKB-KW"/>
</dbReference>
<keyword evidence="3" id="KW-0449">Lipoprotein</keyword>
<dbReference type="AlphaFoldDB" id="A0AAN9FLN3"/>
<keyword evidence="4" id="KW-0636">Prenylation</keyword>
<proteinExistence type="inferred from homology"/>
<reference evidence="8 9" key="1">
    <citation type="submission" date="2024-01" db="EMBL/GenBank/DDBJ databases">
        <title>The genomes of 5 underutilized Papilionoideae crops provide insights into root nodulation and disease resistance.</title>
        <authorList>
            <person name="Yuan L."/>
        </authorList>
    </citation>
    <scope>NUCLEOTIDE SEQUENCE [LARGE SCALE GENOMIC DNA]</scope>
    <source>
        <strain evidence="8">LY-2023</strain>
        <tissue evidence="8">Leaf</tissue>
    </source>
</reference>
<evidence type="ECO:0000313" key="9">
    <source>
        <dbReference type="Proteomes" id="UP001359559"/>
    </source>
</evidence>
<organism evidence="8 9">
    <name type="scientific">Clitoria ternatea</name>
    <name type="common">Butterfly pea</name>
    <dbReference type="NCBI Taxonomy" id="43366"/>
    <lineage>
        <taxon>Eukaryota</taxon>
        <taxon>Viridiplantae</taxon>
        <taxon>Streptophyta</taxon>
        <taxon>Embryophyta</taxon>
        <taxon>Tracheophyta</taxon>
        <taxon>Spermatophyta</taxon>
        <taxon>Magnoliopsida</taxon>
        <taxon>eudicotyledons</taxon>
        <taxon>Gunneridae</taxon>
        <taxon>Pentapetalae</taxon>
        <taxon>rosids</taxon>
        <taxon>fabids</taxon>
        <taxon>Fabales</taxon>
        <taxon>Fabaceae</taxon>
        <taxon>Papilionoideae</taxon>
        <taxon>50 kb inversion clade</taxon>
        <taxon>NPAAA clade</taxon>
        <taxon>indigoferoid/millettioid clade</taxon>
        <taxon>Phaseoleae</taxon>
        <taxon>Clitoria</taxon>
    </lineage>
</organism>
<dbReference type="PROSITE" id="PS50846">
    <property type="entry name" value="HMA_2"/>
    <property type="match status" value="1"/>
</dbReference>
<evidence type="ECO:0000259" key="7">
    <source>
        <dbReference type="PROSITE" id="PS50846"/>
    </source>
</evidence>
<evidence type="ECO:0000256" key="3">
    <source>
        <dbReference type="ARBA" id="ARBA00023288"/>
    </source>
</evidence>
<comment type="similarity">
    <text evidence="5">Belongs to the HIPP family.</text>
</comment>
<evidence type="ECO:0000313" key="8">
    <source>
        <dbReference type="EMBL" id="KAK7277954.1"/>
    </source>
</evidence>
<feature type="domain" description="HMA" evidence="7">
    <location>
        <begin position="17"/>
        <end position="81"/>
    </location>
</feature>
<evidence type="ECO:0000256" key="4">
    <source>
        <dbReference type="ARBA" id="ARBA00023289"/>
    </source>
</evidence>
<sequence length="435" mass="46884">MATTETKAEQQLPPLLRKTVVLKVSIHCEGCKRKVKKILQAIPGVHAIDIDLRQQKVIVTGIVDSETLIKKLISKTGKHAELWPEKPDSKKKKQPKPDTQSDPENSDEEINQSAQNDKEQPVKVVPQETSKNAETTPPNCKNVRINSDGGGNVVNKSSEGCSTSKTGVQFQEPKPEVRQQTVILPAGPVTEKKVSVAVQVQVPEENEAQGNDKSGGVGGKKKKKKGKVNNNTTNNGNEGATASASATGGTGAATVTVEHRGDAPANGGAGSQSQGQGQGHTIHVTGPGLPGSGPARESPPRHHAYHHYPPQYYTPPPAAPVHTVSYHTVYPSSSYGAAYYAPPQPYSNARVVRPGYEMEPPPYVYESEQYTTTSQPSDSFEYFSDENPNACSVITRIRSPICNIIGLHATLQPLFHFTIVGLWVCSGHLLLREVH</sequence>
<accession>A0AAN9FLN3</accession>
<dbReference type="InterPro" id="IPR006121">
    <property type="entry name" value="HMA_dom"/>
</dbReference>
<feature type="region of interest" description="Disordered" evidence="6">
    <location>
        <begin position="203"/>
        <end position="311"/>
    </location>
</feature>
<feature type="compositionally biased region" description="Polar residues" evidence="6">
    <location>
        <begin position="154"/>
        <end position="169"/>
    </location>
</feature>
<name>A0AAN9FLN3_CLITE</name>
<comment type="caution">
    <text evidence="8">The sequence shown here is derived from an EMBL/GenBank/DDBJ whole genome shotgun (WGS) entry which is preliminary data.</text>
</comment>
<feature type="compositionally biased region" description="Low complexity" evidence="6">
    <location>
        <begin position="228"/>
        <end position="256"/>
    </location>
</feature>
<dbReference type="Proteomes" id="UP001359559">
    <property type="component" value="Unassembled WGS sequence"/>
</dbReference>
<feature type="region of interest" description="Disordered" evidence="6">
    <location>
        <begin position="80"/>
        <end position="176"/>
    </location>
</feature>